<sequence length="114" mass="13600">MCRHRTALVIVFVIFLDYLMVECKMFQYPRYSYKKKPKSERRFKSERNKCDNDAQCANVPPGLPKLNCIRQCMSQKCYDDIYAFDELEDGEIDVRLTSFKGCWTSEYIARNRDL</sequence>
<feature type="transmembrane region" description="Helical" evidence="1">
    <location>
        <begin position="6"/>
        <end position="26"/>
    </location>
</feature>
<reference evidence="3" key="1">
    <citation type="submission" date="2025-08" db="UniProtKB">
        <authorList>
            <consortium name="RefSeq"/>
        </authorList>
    </citation>
    <scope>IDENTIFICATION</scope>
    <source>
        <tissue evidence="3">Testes</tissue>
    </source>
</reference>
<dbReference type="Proteomes" id="UP000694865">
    <property type="component" value="Unplaced"/>
</dbReference>
<proteinExistence type="predicted"/>
<dbReference type="RefSeq" id="XP_002737447.1">
    <property type="nucleotide sequence ID" value="XM_002737401.2"/>
</dbReference>
<name>A0ABM0GU73_SACKO</name>
<evidence type="ECO:0000313" key="3">
    <source>
        <dbReference type="RefSeq" id="XP_002737447.1"/>
    </source>
</evidence>
<keyword evidence="2" id="KW-1185">Reference proteome</keyword>
<dbReference type="PANTHER" id="PTHR35455:SF1">
    <property type="entry name" value="AGAP005842-PA"/>
    <property type="match status" value="1"/>
</dbReference>
<evidence type="ECO:0000313" key="2">
    <source>
        <dbReference type="Proteomes" id="UP000694865"/>
    </source>
</evidence>
<gene>
    <name evidence="3" type="primary">LOC100372531</name>
</gene>
<keyword evidence="1" id="KW-1133">Transmembrane helix</keyword>
<dbReference type="InterPro" id="IPR031985">
    <property type="entry name" value="DUF4787"/>
</dbReference>
<keyword evidence="1" id="KW-0472">Membrane</keyword>
<protein>
    <submittedName>
        <fullName evidence="3">Uncharacterized protein LOC100372531</fullName>
    </submittedName>
</protein>
<evidence type="ECO:0000256" key="1">
    <source>
        <dbReference type="SAM" id="Phobius"/>
    </source>
</evidence>
<dbReference type="PANTHER" id="PTHR35455">
    <property type="entry name" value="UNNAMED PRODUCT"/>
    <property type="match status" value="1"/>
</dbReference>
<organism evidence="2 3">
    <name type="scientific">Saccoglossus kowalevskii</name>
    <name type="common">Acorn worm</name>
    <dbReference type="NCBI Taxonomy" id="10224"/>
    <lineage>
        <taxon>Eukaryota</taxon>
        <taxon>Metazoa</taxon>
        <taxon>Hemichordata</taxon>
        <taxon>Enteropneusta</taxon>
        <taxon>Harrimaniidae</taxon>
        <taxon>Saccoglossus</taxon>
    </lineage>
</organism>
<dbReference type="GeneID" id="100372531"/>
<keyword evidence="1" id="KW-0812">Transmembrane</keyword>
<accession>A0ABM0GU73</accession>
<dbReference type="Pfam" id="PF16029">
    <property type="entry name" value="DUF4787"/>
    <property type="match status" value="1"/>
</dbReference>